<evidence type="ECO:0000259" key="7">
    <source>
        <dbReference type="Pfam" id="PF03711"/>
    </source>
</evidence>
<dbReference type="Gene3D" id="3.40.640.10">
    <property type="entry name" value="Type I PLP-dependent aspartate aminotransferase-like (Major domain)"/>
    <property type="match status" value="1"/>
</dbReference>
<evidence type="ECO:0000313" key="9">
    <source>
        <dbReference type="Proteomes" id="UP000622547"/>
    </source>
</evidence>
<dbReference type="Pfam" id="PF01276">
    <property type="entry name" value="OKR_DC_1"/>
    <property type="match status" value="1"/>
</dbReference>
<evidence type="ECO:0000313" key="8">
    <source>
        <dbReference type="EMBL" id="GII43052.1"/>
    </source>
</evidence>
<dbReference type="RefSeq" id="WP_204078450.1">
    <property type="nucleotide sequence ID" value="NZ_BAABHI010000022.1"/>
</dbReference>
<proteinExistence type="inferred from homology"/>
<dbReference type="SUPFAM" id="SSF55904">
    <property type="entry name" value="Ornithine decarboxylase C-terminal domain"/>
    <property type="match status" value="1"/>
</dbReference>
<comment type="caution">
    <text evidence="8">The sequence shown here is derived from an EMBL/GenBank/DDBJ whole genome shotgun (WGS) entry which is preliminary data.</text>
</comment>
<dbReference type="InterPro" id="IPR008286">
    <property type="entry name" value="Prn/Lys/Arg_de-COase_C"/>
</dbReference>
<dbReference type="Proteomes" id="UP000622547">
    <property type="component" value="Unassembled WGS sequence"/>
</dbReference>
<dbReference type="Pfam" id="PF03711">
    <property type="entry name" value="OKR_DC_1_C"/>
    <property type="match status" value="1"/>
</dbReference>
<evidence type="ECO:0000256" key="4">
    <source>
        <dbReference type="ARBA" id="ARBA00022898"/>
    </source>
</evidence>
<feature type="domain" description="Orn/Lys/Arg decarboxylase C-terminal" evidence="7">
    <location>
        <begin position="412"/>
        <end position="465"/>
    </location>
</feature>
<evidence type="ECO:0000259" key="6">
    <source>
        <dbReference type="Pfam" id="PF01276"/>
    </source>
</evidence>
<protein>
    <submittedName>
        <fullName evidence="8">Ornithine decarboxylase</fullName>
    </submittedName>
</protein>
<keyword evidence="4" id="KW-0663">Pyridoxal phosphate</keyword>
<comment type="cofactor">
    <cofactor evidence="1">
        <name>pyridoxal 5'-phosphate</name>
        <dbReference type="ChEBI" id="CHEBI:597326"/>
    </cofactor>
</comment>
<dbReference type="InterPro" id="IPR000310">
    <property type="entry name" value="Orn/Lys/Arg_deCO2ase_major_dom"/>
</dbReference>
<dbReference type="InterPro" id="IPR015424">
    <property type="entry name" value="PyrdxlP-dep_Trfase"/>
</dbReference>
<reference evidence="8 9" key="1">
    <citation type="submission" date="2021-01" db="EMBL/GenBank/DDBJ databases">
        <title>Whole genome shotgun sequence of Planotetraspora phitsanulokensis NBRC 104273.</title>
        <authorList>
            <person name="Komaki H."/>
            <person name="Tamura T."/>
        </authorList>
    </citation>
    <scope>NUCLEOTIDE SEQUENCE [LARGE SCALE GENOMIC DNA]</scope>
    <source>
        <strain evidence="8 9">NBRC 104273</strain>
    </source>
</reference>
<dbReference type="EMBL" id="BOOP01000050">
    <property type="protein sequence ID" value="GII43052.1"/>
    <property type="molecule type" value="Genomic_DNA"/>
</dbReference>
<dbReference type="Gene3D" id="3.90.100.10">
    <property type="entry name" value="Orn/Lys/Arg decarboxylase, C-terminal domain"/>
    <property type="match status" value="1"/>
</dbReference>
<dbReference type="InterPro" id="IPR036633">
    <property type="entry name" value="Prn/Lys/Arg_de-COase_C_sf"/>
</dbReference>
<keyword evidence="5" id="KW-0456">Lyase</keyword>
<gene>
    <name evidence="8" type="ORF">Pph01_80550</name>
</gene>
<dbReference type="InterPro" id="IPR052357">
    <property type="entry name" value="Orn_Lys_Arg_decarboxylase-I"/>
</dbReference>
<comment type="similarity">
    <text evidence="2">Belongs to the Orn/Lys/Arg decarboxylase class-I family.</text>
</comment>
<dbReference type="PANTHER" id="PTHR43277:SF4">
    <property type="entry name" value="ARGININE DECARBOXYLASE"/>
    <property type="match status" value="1"/>
</dbReference>
<dbReference type="PANTHER" id="PTHR43277">
    <property type="entry name" value="ARGININE DECARBOXYLASE"/>
    <property type="match status" value="1"/>
</dbReference>
<dbReference type="GO" id="GO:0016831">
    <property type="term" value="F:carboxy-lyase activity"/>
    <property type="evidence" value="ECO:0007669"/>
    <property type="project" value="UniProtKB-KW"/>
</dbReference>
<evidence type="ECO:0000256" key="2">
    <source>
        <dbReference type="ARBA" id="ARBA00010671"/>
    </source>
</evidence>
<keyword evidence="9" id="KW-1185">Reference proteome</keyword>
<evidence type="ECO:0000256" key="5">
    <source>
        <dbReference type="ARBA" id="ARBA00023239"/>
    </source>
</evidence>
<name>A0A8J3UDV2_9ACTN</name>
<dbReference type="SUPFAM" id="SSF53383">
    <property type="entry name" value="PLP-dependent transferases"/>
    <property type="match status" value="1"/>
</dbReference>
<sequence>MDQRRTPVLDALVAYRRRGDLSFTPPGHKQGRGVDPRVLEILGRDMFAADVMALNGLDDRLMSQGVLEQAQELMAQAVHADHTFFSTCGSSLSVKSAMLSVAGPGEKLLVARSSHKSVIAGLIISGVHPVWVHPEWDAELGFSYPPSPAAVEAAFKAEPQAKGALIASPTDYGTCADLAGIAEVCRRYDRTFIVDEAWGAHLPFHDDLPAWGMDAGADLCVTSVHKMGNGLEQSSVFHLKGDRVDPAVLKLREDLLGTTSPSSLIYAALDGWRRQMVEHGSELLSRAMELAESTRRAIDGIEGLWTLSNESTRAYDLDPLKIVIDASELEVDGYHAADWLRNRCNINMALSDHRRVSAQLTVADDAETAGALVDSLRALASTGDLPPAAHVDLPQPGELELETLMLPRDAFFGRVQQIPAEQAVGRIAAEMVTPYPPGAPAITPGERITAPVLRYLITGLAAGMHIPDASDPTLKTLRVVDE</sequence>
<evidence type="ECO:0000256" key="1">
    <source>
        <dbReference type="ARBA" id="ARBA00001933"/>
    </source>
</evidence>
<dbReference type="AlphaFoldDB" id="A0A8J3UDV2"/>
<dbReference type="CDD" id="cd00615">
    <property type="entry name" value="Orn_deC_like"/>
    <property type="match status" value="1"/>
</dbReference>
<evidence type="ECO:0000256" key="3">
    <source>
        <dbReference type="ARBA" id="ARBA00022793"/>
    </source>
</evidence>
<dbReference type="InterPro" id="IPR015421">
    <property type="entry name" value="PyrdxlP-dep_Trfase_major"/>
</dbReference>
<organism evidence="8 9">
    <name type="scientific">Planotetraspora phitsanulokensis</name>
    <dbReference type="NCBI Taxonomy" id="575192"/>
    <lineage>
        <taxon>Bacteria</taxon>
        <taxon>Bacillati</taxon>
        <taxon>Actinomycetota</taxon>
        <taxon>Actinomycetes</taxon>
        <taxon>Streptosporangiales</taxon>
        <taxon>Streptosporangiaceae</taxon>
        <taxon>Planotetraspora</taxon>
    </lineage>
</organism>
<keyword evidence="3" id="KW-0210">Decarboxylase</keyword>
<accession>A0A8J3UDV2</accession>
<feature type="domain" description="Orn/Lys/Arg decarboxylases family 1 pyridoxal-P attachment site" evidence="6">
    <location>
        <begin position="6"/>
        <end position="307"/>
    </location>
</feature>